<evidence type="ECO:0000256" key="5">
    <source>
        <dbReference type="SAM" id="Phobius"/>
    </source>
</evidence>
<dbReference type="eggNOG" id="COG1971">
    <property type="taxonomic scope" value="Bacteria"/>
</dbReference>
<name>E0I8B6_9BACL</name>
<evidence type="ECO:0000256" key="4">
    <source>
        <dbReference type="ARBA" id="ARBA00023136"/>
    </source>
</evidence>
<feature type="transmembrane region" description="Helical" evidence="5">
    <location>
        <begin position="129"/>
        <end position="149"/>
    </location>
</feature>
<feature type="transmembrane region" description="Helical" evidence="5">
    <location>
        <begin position="26"/>
        <end position="46"/>
    </location>
</feature>
<reference evidence="6 7" key="1">
    <citation type="submission" date="2010-07" db="EMBL/GenBank/DDBJ databases">
        <title>The draft genome of Paenibacillus curdlanolyticus YK9.</title>
        <authorList>
            <consortium name="US DOE Joint Genome Institute (JGI-PGF)"/>
            <person name="Lucas S."/>
            <person name="Copeland A."/>
            <person name="Lapidus A."/>
            <person name="Cheng J.-F."/>
            <person name="Bruce D."/>
            <person name="Goodwin L."/>
            <person name="Pitluck S."/>
            <person name="Land M.L."/>
            <person name="Hauser L."/>
            <person name="Chang Y.-J."/>
            <person name="Jeffries C."/>
            <person name="Anderson I.J."/>
            <person name="Johnson E."/>
            <person name="Loganathan U."/>
            <person name="Mulhopadhyay B."/>
            <person name="Kyrpides N."/>
            <person name="Woyke T.J."/>
        </authorList>
    </citation>
    <scope>NUCLEOTIDE SEQUENCE [LARGE SCALE GENOMIC DNA]</scope>
    <source>
        <strain evidence="6 7">YK9</strain>
    </source>
</reference>
<sequence>MIGIAANLDNLGIGVTLGSRRIYVPLLSNLIIAILSMIATFLSMVLGEYISGLLPTSWGNMIGGMMIVILGIWGIISYQRKRGAAAVKKNGNNGKDKVQRVSWLESISLGSALSINCMASSLGAGASGVSPYLTALSVGVFSFVMIDIGSRMGIRFARSWLGKYSELIGCVLLIAIGCYEMTV</sequence>
<dbReference type="PANTHER" id="PTHR35529">
    <property type="entry name" value="MANGANESE EFFLUX PUMP MNTP-RELATED"/>
    <property type="match status" value="1"/>
</dbReference>
<evidence type="ECO:0000256" key="1">
    <source>
        <dbReference type="ARBA" id="ARBA00022475"/>
    </source>
</evidence>
<keyword evidence="4 5" id="KW-0472">Membrane</keyword>
<dbReference type="PANTHER" id="PTHR35529:SF2">
    <property type="entry name" value="SPORULATION PROTEIN YTAF-RELATED"/>
    <property type="match status" value="1"/>
</dbReference>
<dbReference type="AlphaFoldDB" id="E0I8B6"/>
<protein>
    <recommendedName>
        <fullName evidence="8">Sporulation protein YtaF</fullName>
    </recommendedName>
</protein>
<evidence type="ECO:0008006" key="8">
    <source>
        <dbReference type="Google" id="ProtNLM"/>
    </source>
</evidence>
<keyword evidence="3 5" id="KW-1133">Transmembrane helix</keyword>
<feature type="transmembrane region" description="Helical" evidence="5">
    <location>
        <begin position="58"/>
        <end position="80"/>
    </location>
</feature>
<keyword evidence="1" id="KW-1003">Cell membrane</keyword>
<evidence type="ECO:0000256" key="3">
    <source>
        <dbReference type="ARBA" id="ARBA00022989"/>
    </source>
</evidence>
<dbReference type="STRING" id="717606.PaecuDRAFT_1867"/>
<keyword evidence="2 5" id="KW-0812">Transmembrane</keyword>
<gene>
    <name evidence="6" type="ORF">PaecuDRAFT_1867</name>
</gene>
<dbReference type="Proteomes" id="UP000005387">
    <property type="component" value="Unassembled WGS sequence"/>
</dbReference>
<evidence type="ECO:0000313" key="7">
    <source>
        <dbReference type="Proteomes" id="UP000005387"/>
    </source>
</evidence>
<dbReference type="Pfam" id="PF02659">
    <property type="entry name" value="Mntp"/>
    <property type="match status" value="1"/>
</dbReference>
<organism evidence="6 7">
    <name type="scientific">Paenibacillus curdlanolyticus YK9</name>
    <dbReference type="NCBI Taxonomy" id="717606"/>
    <lineage>
        <taxon>Bacteria</taxon>
        <taxon>Bacillati</taxon>
        <taxon>Bacillota</taxon>
        <taxon>Bacilli</taxon>
        <taxon>Bacillales</taxon>
        <taxon>Paenibacillaceae</taxon>
        <taxon>Paenibacillus</taxon>
    </lineage>
</organism>
<proteinExistence type="predicted"/>
<feature type="transmembrane region" description="Helical" evidence="5">
    <location>
        <begin position="161"/>
        <end position="182"/>
    </location>
</feature>
<accession>E0I8B6</accession>
<evidence type="ECO:0000313" key="6">
    <source>
        <dbReference type="EMBL" id="EFM11421.1"/>
    </source>
</evidence>
<dbReference type="InterPro" id="IPR003810">
    <property type="entry name" value="Mntp/YtaF"/>
</dbReference>
<dbReference type="EMBL" id="AEDD01000004">
    <property type="protein sequence ID" value="EFM11421.1"/>
    <property type="molecule type" value="Genomic_DNA"/>
</dbReference>
<evidence type="ECO:0000256" key="2">
    <source>
        <dbReference type="ARBA" id="ARBA00022692"/>
    </source>
</evidence>
<keyword evidence="7" id="KW-1185">Reference proteome</keyword>